<reference evidence="2" key="1">
    <citation type="submission" date="2024-05" db="EMBL/GenBank/DDBJ databases">
        <title>30 novel species of actinomycetes from the DSMZ collection.</title>
        <authorList>
            <person name="Nouioui I."/>
        </authorList>
    </citation>
    <scope>NUCLEOTIDE SEQUENCE</scope>
    <source>
        <strain evidence="2">DSM 40712</strain>
    </source>
</reference>
<proteinExistence type="predicted"/>
<protein>
    <submittedName>
        <fullName evidence="2">Uncharacterized protein</fullName>
    </submittedName>
</protein>
<evidence type="ECO:0000256" key="1">
    <source>
        <dbReference type="SAM" id="MobiDB-lite"/>
    </source>
</evidence>
<evidence type="ECO:0000313" key="3">
    <source>
        <dbReference type="Proteomes" id="UP001180724"/>
    </source>
</evidence>
<sequence length="93" mass="9527">MIGSAPATAPGQHQAVQRTRHDGGTAGQSKRIQASAQVTVTVGSATWAQASGTKPSEAAVRTDVVDVLRQALQQDVVLTKAGARIAVKPVTVL</sequence>
<name>A0ABU3B2I9_9ACTN</name>
<gene>
    <name evidence="2" type="ORF">RM812_42105</name>
</gene>
<organism evidence="2 3">
    <name type="scientific">Streptomyces lancefieldiae</name>
    <dbReference type="NCBI Taxonomy" id="3075520"/>
    <lineage>
        <taxon>Bacteria</taxon>
        <taxon>Bacillati</taxon>
        <taxon>Actinomycetota</taxon>
        <taxon>Actinomycetes</taxon>
        <taxon>Kitasatosporales</taxon>
        <taxon>Streptomycetaceae</taxon>
        <taxon>Streptomyces</taxon>
    </lineage>
</organism>
<feature type="non-terminal residue" evidence="2">
    <location>
        <position position="93"/>
    </location>
</feature>
<evidence type="ECO:0000313" key="2">
    <source>
        <dbReference type="EMBL" id="MDT0616674.1"/>
    </source>
</evidence>
<dbReference type="EMBL" id="JAVRFH010000273">
    <property type="protein sequence ID" value="MDT0616674.1"/>
    <property type="molecule type" value="Genomic_DNA"/>
</dbReference>
<accession>A0ABU3B2I9</accession>
<dbReference type="RefSeq" id="WP_311586285.1">
    <property type="nucleotide sequence ID" value="NZ_JAVRFH010000273.1"/>
</dbReference>
<keyword evidence="3" id="KW-1185">Reference proteome</keyword>
<dbReference type="Proteomes" id="UP001180724">
    <property type="component" value="Unassembled WGS sequence"/>
</dbReference>
<comment type="caution">
    <text evidence="2">The sequence shown here is derived from an EMBL/GenBank/DDBJ whole genome shotgun (WGS) entry which is preliminary data.</text>
</comment>
<feature type="region of interest" description="Disordered" evidence="1">
    <location>
        <begin position="1"/>
        <end position="33"/>
    </location>
</feature>